<dbReference type="InterPro" id="IPR014031">
    <property type="entry name" value="Ketoacyl_synth_C"/>
</dbReference>
<dbReference type="InterPro" id="IPR016039">
    <property type="entry name" value="Thiolase-like"/>
</dbReference>
<gene>
    <name evidence="5" type="ordered locus">MXAN_3941</name>
</gene>
<dbReference type="EnsemblBacteria" id="ABF92774">
    <property type="protein sequence ID" value="ABF92774"/>
    <property type="gene ID" value="MXAN_3941"/>
</dbReference>
<accession>Q1D5F2</accession>
<dbReference type="GO" id="GO:0006633">
    <property type="term" value="P:fatty acid biosynthetic process"/>
    <property type="evidence" value="ECO:0007669"/>
    <property type="project" value="TreeGrafter"/>
</dbReference>
<dbReference type="KEGG" id="mxa:MXAN_3941"/>
<evidence type="ECO:0000256" key="3">
    <source>
        <dbReference type="RuleBase" id="RU003694"/>
    </source>
</evidence>
<dbReference type="EMBL" id="CP000113">
    <property type="protein sequence ID" value="ABF92774.1"/>
    <property type="molecule type" value="Genomic_DNA"/>
</dbReference>
<name>Q1D5F2_MYXXD</name>
<dbReference type="GeneID" id="41361273"/>
<evidence type="ECO:0000313" key="5">
    <source>
        <dbReference type="EMBL" id="ABF92774.1"/>
    </source>
</evidence>
<keyword evidence="2 3" id="KW-0808">Transferase</keyword>
<dbReference type="Pfam" id="PF02801">
    <property type="entry name" value="Ketoacyl-synt_C"/>
    <property type="match status" value="1"/>
</dbReference>
<dbReference type="InterPro" id="IPR014030">
    <property type="entry name" value="Ketoacyl_synth_N"/>
</dbReference>
<evidence type="ECO:0000259" key="4">
    <source>
        <dbReference type="PROSITE" id="PS52004"/>
    </source>
</evidence>
<feature type="domain" description="Ketosynthase family 3 (KS3)" evidence="4">
    <location>
        <begin position="6"/>
        <end position="412"/>
    </location>
</feature>
<dbReference type="RefSeq" id="WP_011553951.1">
    <property type="nucleotide sequence ID" value="NC_008095.1"/>
</dbReference>
<dbReference type="Gene3D" id="3.40.47.10">
    <property type="match status" value="2"/>
</dbReference>
<dbReference type="eggNOG" id="COG0304">
    <property type="taxonomic scope" value="Bacteria"/>
</dbReference>
<organism evidence="5 6">
    <name type="scientific">Myxococcus xanthus (strain DK1622)</name>
    <dbReference type="NCBI Taxonomy" id="246197"/>
    <lineage>
        <taxon>Bacteria</taxon>
        <taxon>Pseudomonadati</taxon>
        <taxon>Myxococcota</taxon>
        <taxon>Myxococcia</taxon>
        <taxon>Myxococcales</taxon>
        <taxon>Cystobacterineae</taxon>
        <taxon>Myxococcaceae</taxon>
        <taxon>Myxococcus</taxon>
    </lineage>
</organism>
<dbReference type="AlphaFoldDB" id="Q1D5F2"/>
<dbReference type="InterPro" id="IPR000794">
    <property type="entry name" value="Beta-ketoacyl_synthase"/>
</dbReference>
<dbReference type="SMART" id="SM00825">
    <property type="entry name" value="PKS_KS"/>
    <property type="match status" value="1"/>
</dbReference>
<dbReference type="STRING" id="246197.MXAN_3941"/>
<protein>
    <submittedName>
        <fullName evidence="5">Polyketide synthase</fullName>
    </submittedName>
</protein>
<keyword evidence="6" id="KW-1185">Reference proteome</keyword>
<evidence type="ECO:0000256" key="1">
    <source>
        <dbReference type="ARBA" id="ARBA00008467"/>
    </source>
</evidence>
<dbReference type="Pfam" id="PF00109">
    <property type="entry name" value="ketoacyl-synt"/>
    <property type="match status" value="1"/>
</dbReference>
<dbReference type="PROSITE" id="PS52004">
    <property type="entry name" value="KS3_2"/>
    <property type="match status" value="1"/>
</dbReference>
<reference evidence="5 6" key="1">
    <citation type="journal article" date="2006" name="Proc. Natl. Acad. Sci. U.S.A.">
        <title>Evolution of sensory complexity recorded in a myxobacterial genome.</title>
        <authorList>
            <person name="Goldman B.S."/>
            <person name="Nierman W.C."/>
            <person name="Kaiser D."/>
            <person name="Slater S.C."/>
            <person name="Durkin A.S."/>
            <person name="Eisen J.A."/>
            <person name="Ronning C.M."/>
            <person name="Barbazuk W.B."/>
            <person name="Blanchard M."/>
            <person name="Field C."/>
            <person name="Halling C."/>
            <person name="Hinkle G."/>
            <person name="Iartchuk O."/>
            <person name="Kim H.S."/>
            <person name="Mackenzie C."/>
            <person name="Madupu R."/>
            <person name="Miller N."/>
            <person name="Shvartsbeyn A."/>
            <person name="Sullivan S.A."/>
            <person name="Vaudin M."/>
            <person name="Wiegand R."/>
            <person name="Kaplan H.B."/>
        </authorList>
    </citation>
    <scope>NUCLEOTIDE SEQUENCE [LARGE SCALE GENOMIC DNA]</scope>
    <source>
        <strain evidence="6">DK1622</strain>
    </source>
</reference>
<dbReference type="HOGENOM" id="CLU_000022_69_2_7"/>
<dbReference type="Proteomes" id="UP000002402">
    <property type="component" value="Chromosome"/>
</dbReference>
<dbReference type="InterPro" id="IPR020841">
    <property type="entry name" value="PKS_Beta-ketoAc_synthase_dom"/>
</dbReference>
<dbReference type="GO" id="GO:0005829">
    <property type="term" value="C:cytosol"/>
    <property type="evidence" value="ECO:0007669"/>
    <property type="project" value="TreeGrafter"/>
</dbReference>
<dbReference type="OrthoDB" id="9808669at2"/>
<evidence type="ECO:0000313" key="6">
    <source>
        <dbReference type="Proteomes" id="UP000002402"/>
    </source>
</evidence>
<dbReference type="NCBIfam" id="NF005490">
    <property type="entry name" value="PRK07103.1"/>
    <property type="match status" value="1"/>
</dbReference>
<proteinExistence type="inferred from homology"/>
<dbReference type="PANTHER" id="PTHR11712:SF336">
    <property type="entry name" value="3-OXOACYL-[ACYL-CARRIER-PROTEIN] SYNTHASE, MITOCHONDRIAL"/>
    <property type="match status" value="1"/>
</dbReference>
<dbReference type="GO" id="GO:0004315">
    <property type="term" value="F:3-oxoacyl-[acyl-carrier-protein] synthase activity"/>
    <property type="evidence" value="ECO:0007669"/>
    <property type="project" value="TreeGrafter"/>
</dbReference>
<sequence length="417" mass="43772">MSTSPVQELVVSGFGVTSAIGQGAASFTSALLEGAARFRVMERPGRQHQANGQTTAHLGAEIASLAVPEGVTPQLWRSATFSGQAALVTVHEAWNAARLQAVPGHRIGLVVGGTNVQQRDLVLMQDAYRERVPFLRAAYGSTFMDTDLVGLCTQQFAIHGMSFTVGGASASGLLAVIQAAEAVLSRRVDVCIAVGALMDVSYWECQGLRAMGAMGTDRFAREPERACRPFDRESDGFIFGEACGAVVVESAEHARRRGVTPRGILSGWAMQLDASRGPLSSIEGESQVIGAALRHADLAPERVDYVNPHGSGSRQGDAIELGALKACGLTHARVNTTKSITGHGLSSAGAVGLIATLVQLEQGRLHPSLNLVDPIDSSFRWVGATAEAQSLQNALVLAYGFGGINTAVAVRRSATES</sequence>
<evidence type="ECO:0000256" key="2">
    <source>
        <dbReference type="ARBA" id="ARBA00022679"/>
    </source>
</evidence>
<dbReference type="PANTHER" id="PTHR11712">
    <property type="entry name" value="POLYKETIDE SYNTHASE-RELATED"/>
    <property type="match status" value="1"/>
</dbReference>
<comment type="similarity">
    <text evidence="1 3">Belongs to the thiolase-like superfamily. Beta-ketoacyl-ACP synthases family.</text>
</comment>
<dbReference type="CDD" id="cd00834">
    <property type="entry name" value="KAS_I_II"/>
    <property type="match status" value="1"/>
</dbReference>
<dbReference type="SUPFAM" id="SSF53901">
    <property type="entry name" value="Thiolase-like"/>
    <property type="match status" value="2"/>
</dbReference>